<gene>
    <name evidence="2" type="ORF">GNI_119810</name>
</gene>
<feature type="compositionally biased region" description="Low complexity" evidence="1">
    <location>
        <begin position="771"/>
        <end position="795"/>
    </location>
</feature>
<protein>
    <submittedName>
        <fullName evidence="2">Uncharacterized protein</fullName>
    </submittedName>
</protein>
<dbReference type="Proteomes" id="UP000019763">
    <property type="component" value="Unassembled WGS sequence"/>
</dbReference>
<accession>A0A023B2L2</accession>
<feature type="compositionally biased region" description="Low complexity" evidence="1">
    <location>
        <begin position="470"/>
        <end position="573"/>
    </location>
</feature>
<dbReference type="AlphaFoldDB" id="A0A023B2L2"/>
<evidence type="ECO:0000256" key="1">
    <source>
        <dbReference type="SAM" id="MobiDB-lite"/>
    </source>
</evidence>
<keyword evidence="3" id="KW-1185">Reference proteome</keyword>
<dbReference type="EMBL" id="AFNH02000891">
    <property type="protein sequence ID" value="EZG54811.1"/>
    <property type="molecule type" value="Genomic_DNA"/>
</dbReference>
<sequence length="1090" mass="121569">MYTDGGERTSVQGCDAKVAVIDGLKSGRLLEVLVVADPKDLAKPGKLFDLAQDSVRLIVLPPKDLDEYLGKVPVLESERGQKNNKLDGRAAVLEARAAEYRRAVDVLATSVWRGLVAPKNRLYALDKPVADQIYEDIMPRRMAPAQPVEGTARPFIKDWRPITEEDYNLLRKQHFECPERNLEVDGDLAALNRITIRSTVPGKTKSRMWPLVVGQRLLEYAVVFVAVAGLQHWLCTSSYWDDVRGSVTTGNGGADGGRAELTNGTMAQALQQVGTTKGPSLLTKIFNSWNTMIGDHVRDVASIKEIPPLPLGRYANHDLYDRYGVFVDPKTKTDLQSFRAPRERCANMINEPAATTDINLQGKLLKTDYNLCGSNVNGTLVCRDLKIRNPQCFQFVSGQPDDPRGLFSLWDMMDRIFVLKGDECFLRCDDPERVKSNLLDRKVIARRSDIRPADEMQLYRTAPAWKIMGNDTSTQTTPNSTETTANSTLAANSTQTTPSSTQTTPSSTQTTPYSTQTTPNSTLAANSTQAPYSTQTTPYPTQTTPYPTETTPSSTQTTPYSTQSTPYSTQNTPNSTLTANSTQTPYSTQTAPSSTHSMDLMNRLPMGQWVKQDSLNKYGLFIDPKTGIDLQSYRAPWDKCQEMIGQRNDMDNRVDELLPTDHELCGRENGTLKCQNLRVRNPQCFQFVSGDANDPRGLYFLWDMIDRIFHLVGKEDCVIRCDHADAMKDRLVEAARMRVKPTVVDYSETGDYTEAPAIRQGPYYTGNYPETTPNSTQTTPHSTQTTANSTQTTANSTQTAEAIARDFVTKAVGMAAKAIRDELEMAAEMTKGTGLDRYRSSNDKCEDIDFNPQPTDILMQGPGHTLRLDTDPCGSGNNATLLARGLGGIRSSQCFDFISDDAWNSGTPLVKDGTFFSLWFKLGQVFGRTGREEYIVRCHDTDKMRDKLLMAASRDNRVETLYDTTGLGVARTPEALERFVQIVKSKYPPTIVADRKEELSDIWFNAPCGTGVWTTQDDYPNCVCQQLSVTCEMADRQHVRLDTVFDAEYDDPSESVRGRVFRDHILPISDMPGMQIKRCLYQCLTKILFD</sequence>
<reference evidence="2" key="1">
    <citation type="submission" date="2013-12" db="EMBL/GenBank/DDBJ databases">
        <authorList>
            <person name="Omoto C.K."/>
            <person name="Sibley D."/>
            <person name="Venepally P."/>
            <person name="Hadjithomas M."/>
            <person name="Karamycheva S."/>
            <person name="Brunk B."/>
            <person name="Roos D."/>
            <person name="Caler E."/>
            <person name="Lorenzi H."/>
        </authorList>
    </citation>
    <scope>NUCLEOTIDE SEQUENCE</scope>
</reference>
<evidence type="ECO:0000313" key="3">
    <source>
        <dbReference type="Proteomes" id="UP000019763"/>
    </source>
</evidence>
<name>A0A023B2L2_GRENI</name>
<feature type="region of interest" description="Disordered" evidence="1">
    <location>
        <begin position="469"/>
        <end position="594"/>
    </location>
</feature>
<organism evidence="2 3">
    <name type="scientific">Gregarina niphandrodes</name>
    <name type="common">Septate eugregarine</name>
    <dbReference type="NCBI Taxonomy" id="110365"/>
    <lineage>
        <taxon>Eukaryota</taxon>
        <taxon>Sar</taxon>
        <taxon>Alveolata</taxon>
        <taxon>Apicomplexa</taxon>
        <taxon>Conoidasida</taxon>
        <taxon>Gregarinasina</taxon>
        <taxon>Eugregarinorida</taxon>
        <taxon>Gregarinidae</taxon>
        <taxon>Gregarina</taxon>
    </lineage>
</organism>
<feature type="compositionally biased region" description="Polar residues" evidence="1">
    <location>
        <begin position="574"/>
        <end position="594"/>
    </location>
</feature>
<proteinExistence type="predicted"/>
<comment type="caution">
    <text evidence="2">The sequence shown here is derived from an EMBL/GenBank/DDBJ whole genome shotgun (WGS) entry which is preliminary data.</text>
</comment>
<feature type="region of interest" description="Disordered" evidence="1">
    <location>
        <begin position="757"/>
        <end position="795"/>
    </location>
</feature>
<dbReference type="VEuPathDB" id="CryptoDB:GNI_119810"/>
<dbReference type="GeneID" id="22914246"/>
<evidence type="ECO:0000313" key="2">
    <source>
        <dbReference type="EMBL" id="EZG54811.1"/>
    </source>
</evidence>
<dbReference type="RefSeq" id="XP_011131825.1">
    <property type="nucleotide sequence ID" value="XM_011133523.1"/>
</dbReference>